<feature type="transmembrane region" description="Helical" evidence="1">
    <location>
        <begin position="104"/>
        <end position="124"/>
    </location>
</feature>
<dbReference type="AlphaFoldDB" id="A0A7U7J2N0"/>
<dbReference type="Proteomes" id="UP000019184">
    <property type="component" value="Unassembled WGS sequence"/>
</dbReference>
<comment type="caution">
    <text evidence="2">The sequence shown here is derived from an EMBL/GenBank/DDBJ whole genome shotgun (WGS) entry which is preliminary data.</text>
</comment>
<dbReference type="RefSeq" id="WP_034430719.1">
    <property type="nucleotide sequence ID" value="NZ_CBTK010000032.1"/>
</dbReference>
<evidence type="ECO:0000313" key="3">
    <source>
        <dbReference type="Proteomes" id="UP000019184"/>
    </source>
</evidence>
<dbReference type="EMBL" id="CBTK010000032">
    <property type="protein sequence ID" value="CDH43643.1"/>
    <property type="molecule type" value="Genomic_DNA"/>
</dbReference>
<sequence length="130" mass="14044">MNLSKAIAVWILIVIAESIHGTIRQLFIAPMIGDMLSRQVGVFVGSAIILLISWLSARWLGAKTLKNQLQVGALWVVLIVVFEVSLGTALGYTRERILSDYNLAQGGLMGLGLLFMLLAPALGAKLRKVG</sequence>
<organism evidence="2 3">
    <name type="scientific">Candidatus Contendobacter odensis Run_B_J11</name>
    <dbReference type="NCBI Taxonomy" id="1400861"/>
    <lineage>
        <taxon>Bacteria</taxon>
        <taxon>Pseudomonadati</taxon>
        <taxon>Pseudomonadota</taxon>
        <taxon>Gammaproteobacteria</taxon>
        <taxon>Candidatus Competibacteraceae</taxon>
        <taxon>Candidatus Contendibacter</taxon>
    </lineage>
</organism>
<name>A0A7U7J2N0_9GAMM</name>
<keyword evidence="1" id="KW-0812">Transmembrane</keyword>
<evidence type="ECO:0000256" key="1">
    <source>
        <dbReference type="SAM" id="Phobius"/>
    </source>
</evidence>
<keyword evidence="1" id="KW-1133">Transmembrane helix</keyword>
<proteinExistence type="predicted"/>
<feature type="transmembrane region" description="Helical" evidence="1">
    <location>
        <begin position="40"/>
        <end position="60"/>
    </location>
</feature>
<accession>A0A7U7J2N0</accession>
<evidence type="ECO:0000313" key="2">
    <source>
        <dbReference type="EMBL" id="CDH43643.1"/>
    </source>
</evidence>
<reference evidence="2 3" key="1">
    <citation type="journal article" date="2014" name="ISME J.">
        <title>Candidatus Competibacter-lineage genomes retrieved from metagenomes reveal functional metabolic diversity.</title>
        <authorList>
            <person name="McIlroy S.J."/>
            <person name="Albertsen M."/>
            <person name="Andresen E.K."/>
            <person name="Saunders A.M."/>
            <person name="Kristiansen R."/>
            <person name="Stokholm-Bjerregaard M."/>
            <person name="Nielsen K.L."/>
            <person name="Nielsen P.H."/>
        </authorList>
    </citation>
    <scope>NUCLEOTIDE SEQUENCE [LARGE SCALE GENOMIC DNA]</scope>
    <source>
        <strain evidence="2 3">Run_B_J11</strain>
    </source>
</reference>
<keyword evidence="1" id="KW-0472">Membrane</keyword>
<gene>
    <name evidence="2" type="ORF">BN874_1270002</name>
</gene>
<keyword evidence="3" id="KW-1185">Reference proteome</keyword>
<dbReference type="OrthoDB" id="5801246at2"/>
<protein>
    <submittedName>
        <fullName evidence="2">Uncharacterized protein</fullName>
    </submittedName>
</protein>
<feature type="transmembrane region" description="Helical" evidence="1">
    <location>
        <begin position="72"/>
        <end position="92"/>
    </location>
</feature>